<keyword evidence="2" id="KW-1185">Reference proteome</keyword>
<comment type="caution">
    <text evidence="1">The sequence shown here is derived from an EMBL/GenBank/DDBJ whole genome shotgun (WGS) entry which is preliminary data.</text>
</comment>
<dbReference type="Proteomes" id="UP000237344">
    <property type="component" value="Unassembled WGS sequence"/>
</dbReference>
<dbReference type="AlphaFoldDB" id="A0A2S3W440"/>
<organism evidence="1 2">
    <name type="scientific">Novacetimonas maltaceti</name>
    <dbReference type="NCBI Taxonomy" id="1203393"/>
    <lineage>
        <taxon>Bacteria</taxon>
        <taxon>Pseudomonadati</taxon>
        <taxon>Pseudomonadota</taxon>
        <taxon>Alphaproteobacteria</taxon>
        <taxon>Acetobacterales</taxon>
        <taxon>Acetobacteraceae</taxon>
        <taxon>Novacetimonas</taxon>
    </lineage>
</organism>
<reference evidence="1 2" key="1">
    <citation type="submission" date="2018-01" db="EMBL/GenBank/DDBJ databases">
        <title>Draft Genome Sequence of Komagataeibacter maltaceti LMG 1529, a Vinegar Producing Acetic Acid Bacterium Isolated from Malt Vinegar Brewery Acetifiers.</title>
        <authorList>
            <person name="Zhang Q."/>
            <person name="Hollensteiner J."/>
            <person name="Poehlein A."/>
            <person name="Daniel R."/>
        </authorList>
    </citation>
    <scope>NUCLEOTIDE SEQUENCE [LARGE SCALE GENOMIC DNA]</scope>
    <source>
        <strain evidence="1 2">LMG 1529</strain>
    </source>
</reference>
<sequence length="159" mass="16966">MALFSGHAAPGFTARTTLGRLCFHDWLAGAWGVLLTHPHDFHPGSIAALDRSVKVLSLPPLPHHDDVHPITPGLPCAWATVCDARDAAAIRALYSGAQFEDVPAAPVDEHVVFLIAPDMTIRATLSYPPGGNRDFGDVVRMLDLFGADRATPPTRMAAA</sequence>
<evidence type="ECO:0000313" key="2">
    <source>
        <dbReference type="Proteomes" id="UP000237344"/>
    </source>
</evidence>
<accession>A0A2S3W440</accession>
<name>A0A2S3W440_9PROT</name>
<protein>
    <submittedName>
        <fullName evidence="1">Uncharacterized protein</fullName>
    </submittedName>
</protein>
<dbReference type="SUPFAM" id="SSF52833">
    <property type="entry name" value="Thioredoxin-like"/>
    <property type="match status" value="1"/>
</dbReference>
<dbReference type="InterPro" id="IPR036249">
    <property type="entry name" value="Thioredoxin-like_sf"/>
</dbReference>
<gene>
    <name evidence="1" type="ORF">KMAL_07670</name>
</gene>
<dbReference type="RefSeq" id="WP_146044146.1">
    <property type="nucleotide sequence ID" value="NZ_NKUE01000013.1"/>
</dbReference>
<dbReference type="EMBL" id="POTC01000006">
    <property type="protein sequence ID" value="POF63587.1"/>
    <property type="molecule type" value="Genomic_DNA"/>
</dbReference>
<proteinExistence type="predicted"/>
<evidence type="ECO:0000313" key="1">
    <source>
        <dbReference type="EMBL" id="POF63587.1"/>
    </source>
</evidence>
<dbReference type="OrthoDB" id="9812811at2"/>